<dbReference type="eggNOG" id="KOG0052">
    <property type="taxonomic scope" value="Eukaryota"/>
</dbReference>
<dbReference type="InterPro" id="IPR009000">
    <property type="entry name" value="Transl_B-barrel_sf"/>
</dbReference>
<dbReference type="EMBL" id="DS232663">
    <property type="protein sequence ID" value="EDS44553.1"/>
    <property type="molecule type" value="Genomic_DNA"/>
</dbReference>
<evidence type="ECO:0000256" key="2">
    <source>
        <dbReference type="ARBA" id="ARBA00022741"/>
    </source>
</evidence>
<sequence length="185" mass="20765">MACPQRFKVYMEITMGFLCFSFNRSYRSEDNMDSLGIMTDVHKKRNNVETTVQTVRLFSGTVRGRFCPKIGGTGTETDVNKPGIAIVFVSANLTTDVKSVEMYQEALPEAVPGDNVKNLSVMELRRGYVAVLEWHTAHIACEFSEIKEKVFRNFRQVHRGSSKVQQVCMSPCHPEMGTITMAAGL</sequence>
<evidence type="ECO:0000313" key="5">
    <source>
        <dbReference type="EnsemblMetazoa" id="CPIJ016818-PA"/>
    </source>
</evidence>
<dbReference type="EnsemblMetazoa" id="CPIJ016818-RA">
    <property type="protein sequence ID" value="CPIJ016818-PA"/>
    <property type="gene ID" value="CPIJ016818"/>
</dbReference>
<dbReference type="PANTHER" id="PTHR44830">
    <property type="entry name" value="ELONGATION FACTOR 1 ALPHA"/>
    <property type="match status" value="1"/>
</dbReference>
<proteinExistence type="predicted"/>
<dbReference type="PANTHER" id="PTHR44830:SF1">
    <property type="entry name" value="TR-TYPE G DOMAIN-CONTAINING PROTEIN"/>
    <property type="match status" value="1"/>
</dbReference>
<dbReference type="GO" id="GO:0005525">
    <property type="term" value="F:GTP binding"/>
    <property type="evidence" value="ECO:0007669"/>
    <property type="project" value="UniProtKB-KW"/>
</dbReference>
<dbReference type="InParanoid" id="B0XBZ0"/>
<organism>
    <name type="scientific">Culex quinquefasciatus</name>
    <name type="common">Southern house mosquito</name>
    <name type="synonym">Culex pungens</name>
    <dbReference type="NCBI Taxonomy" id="7176"/>
    <lineage>
        <taxon>Eukaryota</taxon>
        <taxon>Metazoa</taxon>
        <taxon>Ecdysozoa</taxon>
        <taxon>Arthropoda</taxon>
        <taxon>Hexapoda</taxon>
        <taxon>Insecta</taxon>
        <taxon>Pterygota</taxon>
        <taxon>Neoptera</taxon>
        <taxon>Endopterygota</taxon>
        <taxon>Diptera</taxon>
        <taxon>Nematocera</taxon>
        <taxon>Culicoidea</taxon>
        <taxon>Culicidae</taxon>
        <taxon>Culicinae</taxon>
        <taxon>Culicini</taxon>
        <taxon>Culex</taxon>
        <taxon>Culex</taxon>
    </lineage>
</organism>
<keyword evidence="4" id="KW-0251">Elongation factor</keyword>
<evidence type="ECO:0000256" key="3">
    <source>
        <dbReference type="ARBA" id="ARBA00023134"/>
    </source>
</evidence>
<dbReference type="SUPFAM" id="SSF50465">
    <property type="entry name" value="EF-Tu/eEF-1alpha/eIF2-gamma C-terminal domain"/>
    <property type="match status" value="1"/>
</dbReference>
<protein>
    <submittedName>
        <fullName evidence="4 5">Elongation factor-1 alpha</fullName>
    </submittedName>
</protein>
<dbReference type="SUPFAM" id="SSF50447">
    <property type="entry name" value="Translation proteins"/>
    <property type="match status" value="1"/>
</dbReference>
<dbReference type="KEGG" id="cqu:CpipJ_CPIJ016818"/>
<accession>B0XBZ0</accession>
<reference evidence="5" key="2">
    <citation type="submission" date="2020-05" db="UniProtKB">
        <authorList>
            <consortium name="EnsemblMetazoa"/>
        </authorList>
    </citation>
    <scope>IDENTIFICATION</scope>
    <source>
        <strain evidence="5">JHB</strain>
    </source>
</reference>
<evidence type="ECO:0000256" key="1">
    <source>
        <dbReference type="ARBA" id="ARBA00004496"/>
    </source>
</evidence>
<evidence type="ECO:0000313" key="6">
    <source>
        <dbReference type="Proteomes" id="UP000002320"/>
    </source>
</evidence>
<keyword evidence="3" id="KW-0342">GTP-binding</keyword>
<dbReference type="VEuPathDB" id="VectorBase:CPIJ016818"/>
<dbReference type="OrthoDB" id="5570111at2759"/>
<keyword evidence="4" id="KW-0648">Protein biosynthesis</keyword>
<dbReference type="GO" id="GO:0003746">
    <property type="term" value="F:translation elongation factor activity"/>
    <property type="evidence" value="ECO:0007669"/>
    <property type="project" value="UniProtKB-KW"/>
</dbReference>
<comment type="subcellular location">
    <subcellularLocation>
        <location evidence="1">Cytoplasm</location>
    </subcellularLocation>
</comment>
<dbReference type="Proteomes" id="UP000002320">
    <property type="component" value="Unassembled WGS sequence"/>
</dbReference>
<keyword evidence="6" id="KW-1185">Reference proteome</keyword>
<dbReference type="HOGENOM" id="CLU_1462726_0_0_1"/>
<keyword evidence="2" id="KW-0547">Nucleotide-binding</keyword>
<dbReference type="Gene3D" id="2.40.30.10">
    <property type="entry name" value="Translation factors"/>
    <property type="match status" value="1"/>
</dbReference>
<dbReference type="GO" id="GO:0005737">
    <property type="term" value="C:cytoplasm"/>
    <property type="evidence" value="ECO:0007669"/>
    <property type="project" value="UniProtKB-SubCell"/>
</dbReference>
<dbReference type="STRING" id="7176.B0XBZ0"/>
<gene>
    <name evidence="5" type="primary">6050583</name>
    <name evidence="4" type="ORF">CpipJ_CPIJ016818</name>
</gene>
<dbReference type="VEuPathDB" id="VectorBase:CQUJHB010833"/>
<reference evidence="4" key="1">
    <citation type="submission" date="2007-03" db="EMBL/GenBank/DDBJ databases">
        <title>Annotation of Culex pipiens quinquefasciatus.</title>
        <authorList>
            <consortium name="The Broad Institute Genome Sequencing Platform"/>
            <person name="Atkinson P.W."/>
            <person name="Hemingway J."/>
            <person name="Christensen B.M."/>
            <person name="Higgs S."/>
            <person name="Kodira C."/>
            <person name="Hannick L."/>
            <person name="Megy K."/>
            <person name="O'Leary S."/>
            <person name="Pearson M."/>
            <person name="Haas B.J."/>
            <person name="Mauceli E."/>
            <person name="Wortman J.R."/>
            <person name="Lee N.H."/>
            <person name="Guigo R."/>
            <person name="Stanke M."/>
            <person name="Alvarado L."/>
            <person name="Amedeo P."/>
            <person name="Antoine C.H."/>
            <person name="Arensburger P."/>
            <person name="Bidwell S.L."/>
            <person name="Crawford M."/>
            <person name="Camaro F."/>
            <person name="Devon K."/>
            <person name="Engels R."/>
            <person name="Hammond M."/>
            <person name="Howarth C."/>
            <person name="Koehrsen M."/>
            <person name="Lawson D."/>
            <person name="Montgomery P."/>
            <person name="Nene V."/>
            <person name="Nusbaum C."/>
            <person name="Puiu D."/>
            <person name="Romero-Severson J."/>
            <person name="Severson D.W."/>
            <person name="Shumway M."/>
            <person name="Sisk P."/>
            <person name="Stolte C."/>
            <person name="Zeng Q."/>
            <person name="Eisenstadt E."/>
            <person name="Fraser-Liggett C."/>
            <person name="Strausberg R."/>
            <person name="Galagan J."/>
            <person name="Birren B."/>
            <person name="Collins F.H."/>
        </authorList>
    </citation>
    <scope>NUCLEOTIDE SEQUENCE [LARGE SCALE GENOMIC DNA]</scope>
    <source>
        <strain evidence="4">JHB</strain>
    </source>
</reference>
<evidence type="ECO:0000313" key="4">
    <source>
        <dbReference type="EMBL" id="EDS44553.1"/>
    </source>
</evidence>
<dbReference type="InterPro" id="IPR009001">
    <property type="entry name" value="Transl_elong_EF1A/Init_IF2_C"/>
</dbReference>
<name>B0XBZ0_CULQU</name>
<dbReference type="AlphaFoldDB" id="B0XBZ0"/>